<keyword evidence="9" id="KW-0444">Lipid biosynthesis</keyword>
<dbReference type="EMBL" id="FNOM01000003">
    <property type="protein sequence ID" value="SDW71873.1"/>
    <property type="molecule type" value="Genomic_DNA"/>
</dbReference>
<evidence type="ECO:0000256" key="17">
    <source>
        <dbReference type="ARBA" id="ARBA00023264"/>
    </source>
</evidence>
<evidence type="ECO:0000256" key="14">
    <source>
        <dbReference type="ARBA" id="ARBA00023098"/>
    </source>
</evidence>
<keyword evidence="8" id="KW-1003">Cell membrane</keyword>
<feature type="transmembrane region" description="Helical" evidence="19">
    <location>
        <begin position="132"/>
        <end position="152"/>
    </location>
</feature>
<keyword evidence="16" id="KW-0594">Phospholipid biosynthesis</keyword>
<sequence>MTGRGARFADLMPRFLSAVVMLAVGAAAVWFGAPVFDLLVAALSGAMVWELSRMLDPAAPGGKTEATGVTAAVAVYVFANSLSGLWSLAALAAAVVLLTWRMPTRRGIYAGYLGMILFAAFGLILLRSGYGIPWVLWLVCLVVGSDVAGYFAGRVIGGPKLWPRVSPKKTWSGTIAGWLMALPIGWIFMGSLGMGPGLLLVSVLIATAGQVGDVAESAIKRVAGVKDSSNLIPGHGGVMDRFDAMVAAAFVFLILDALGVLVLISGAV</sequence>
<comment type="pathway">
    <text evidence="4">Lipid metabolism.</text>
</comment>
<dbReference type="Pfam" id="PF01148">
    <property type="entry name" value="CTP_transf_1"/>
    <property type="match status" value="1"/>
</dbReference>
<dbReference type="GO" id="GO:0004605">
    <property type="term" value="F:phosphatidate cytidylyltransferase activity"/>
    <property type="evidence" value="ECO:0007669"/>
    <property type="project" value="UniProtKB-EC"/>
</dbReference>
<gene>
    <name evidence="20" type="ORF">SAMN04488238_103176</name>
</gene>
<dbReference type="OrthoDB" id="9799199at2"/>
<evidence type="ECO:0000256" key="4">
    <source>
        <dbReference type="ARBA" id="ARBA00005189"/>
    </source>
</evidence>
<dbReference type="PANTHER" id="PTHR46382">
    <property type="entry name" value="PHOSPHATIDATE CYTIDYLYLTRANSFERASE"/>
    <property type="match status" value="1"/>
</dbReference>
<evidence type="ECO:0000256" key="13">
    <source>
        <dbReference type="ARBA" id="ARBA00022989"/>
    </source>
</evidence>
<dbReference type="RefSeq" id="WP_092886615.1">
    <property type="nucleotide sequence ID" value="NZ_CP061498.1"/>
</dbReference>
<dbReference type="EC" id="2.7.7.41" evidence="6 18"/>
<comment type="similarity">
    <text evidence="5 18">Belongs to the CDS family.</text>
</comment>
<dbReference type="GO" id="GO:0005886">
    <property type="term" value="C:plasma membrane"/>
    <property type="evidence" value="ECO:0007669"/>
    <property type="project" value="UniProtKB-SubCell"/>
</dbReference>
<keyword evidence="15 19" id="KW-0472">Membrane</keyword>
<keyword evidence="21" id="KW-1185">Reference proteome</keyword>
<organism evidence="20 21">
    <name type="scientific">Roseicitreum antarcticum</name>
    <dbReference type="NCBI Taxonomy" id="564137"/>
    <lineage>
        <taxon>Bacteria</taxon>
        <taxon>Pseudomonadati</taxon>
        <taxon>Pseudomonadota</taxon>
        <taxon>Alphaproteobacteria</taxon>
        <taxon>Rhodobacterales</taxon>
        <taxon>Paracoccaceae</taxon>
        <taxon>Roseicitreum</taxon>
    </lineage>
</organism>
<feature type="transmembrane region" description="Helical" evidence="19">
    <location>
        <begin position="107"/>
        <end position="126"/>
    </location>
</feature>
<evidence type="ECO:0000256" key="18">
    <source>
        <dbReference type="RuleBase" id="RU003938"/>
    </source>
</evidence>
<evidence type="ECO:0000256" key="15">
    <source>
        <dbReference type="ARBA" id="ARBA00023136"/>
    </source>
</evidence>
<evidence type="ECO:0000256" key="6">
    <source>
        <dbReference type="ARBA" id="ARBA00012487"/>
    </source>
</evidence>
<keyword evidence="13 19" id="KW-1133">Transmembrane helix</keyword>
<evidence type="ECO:0000256" key="7">
    <source>
        <dbReference type="ARBA" id="ARBA00019373"/>
    </source>
</evidence>
<evidence type="ECO:0000256" key="3">
    <source>
        <dbReference type="ARBA" id="ARBA00005119"/>
    </source>
</evidence>
<protein>
    <recommendedName>
        <fullName evidence="7 18">Phosphatidate cytidylyltransferase</fullName>
        <ecNumber evidence="6 18">2.7.7.41</ecNumber>
    </recommendedName>
</protein>
<evidence type="ECO:0000256" key="8">
    <source>
        <dbReference type="ARBA" id="ARBA00022475"/>
    </source>
</evidence>
<dbReference type="Proteomes" id="UP000198539">
    <property type="component" value="Unassembled WGS sequence"/>
</dbReference>
<evidence type="ECO:0000313" key="20">
    <source>
        <dbReference type="EMBL" id="SDW71873.1"/>
    </source>
</evidence>
<evidence type="ECO:0000313" key="21">
    <source>
        <dbReference type="Proteomes" id="UP000198539"/>
    </source>
</evidence>
<dbReference type="GO" id="GO:0016024">
    <property type="term" value="P:CDP-diacylglycerol biosynthetic process"/>
    <property type="evidence" value="ECO:0007669"/>
    <property type="project" value="UniProtKB-UniPathway"/>
</dbReference>
<evidence type="ECO:0000256" key="12">
    <source>
        <dbReference type="ARBA" id="ARBA00022695"/>
    </source>
</evidence>
<comment type="catalytic activity">
    <reaction evidence="1 18">
        <text>a 1,2-diacyl-sn-glycero-3-phosphate + CTP + H(+) = a CDP-1,2-diacyl-sn-glycerol + diphosphate</text>
        <dbReference type="Rhea" id="RHEA:16229"/>
        <dbReference type="ChEBI" id="CHEBI:15378"/>
        <dbReference type="ChEBI" id="CHEBI:33019"/>
        <dbReference type="ChEBI" id="CHEBI:37563"/>
        <dbReference type="ChEBI" id="CHEBI:58332"/>
        <dbReference type="ChEBI" id="CHEBI:58608"/>
        <dbReference type="EC" id="2.7.7.41"/>
    </reaction>
</comment>
<keyword evidence="17" id="KW-1208">Phospholipid metabolism</keyword>
<evidence type="ECO:0000256" key="5">
    <source>
        <dbReference type="ARBA" id="ARBA00010185"/>
    </source>
</evidence>
<evidence type="ECO:0000256" key="9">
    <source>
        <dbReference type="ARBA" id="ARBA00022516"/>
    </source>
</evidence>
<evidence type="ECO:0000256" key="10">
    <source>
        <dbReference type="ARBA" id="ARBA00022679"/>
    </source>
</evidence>
<evidence type="ECO:0000256" key="19">
    <source>
        <dbReference type="SAM" id="Phobius"/>
    </source>
</evidence>
<feature type="transmembrane region" description="Helical" evidence="19">
    <location>
        <begin position="20"/>
        <end position="49"/>
    </location>
</feature>
<dbReference type="PROSITE" id="PS01315">
    <property type="entry name" value="CDS"/>
    <property type="match status" value="1"/>
</dbReference>
<feature type="transmembrane region" description="Helical" evidence="19">
    <location>
        <begin position="244"/>
        <end position="264"/>
    </location>
</feature>
<comment type="pathway">
    <text evidence="3 18">Phospholipid metabolism; CDP-diacylglycerol biosynthesis; CDP-diacylglycerol from sn-glycerol 3-phosphate: step 3/3.</text>
</comment>
<name>A0A1H2VU37_9RHOB</name>
<keyword evidence="11 18" id="KW-0812">Transmembrane</keyword>
<evidence type="ECO:0000256" key="16">
    <source>
        <dbReference type="ARBA" id="ARBA00023209"/>
    </source>
</evidence>
<keyword evidence="12 18" id="KW-0548">Nucleotidyltransferase</keyword>
<evidence type="ECO:0000256" key="11">
    <source>
        <dbReference type="ARBA" id="ARBA00022692"/>
    </source>
</evidence>
<evidence type="ECO:0000256" key="1">
    <source>
        <dbReference type="ARBA" id="ARBA00001698"/>
    </source>
</evidence>
<dbReference type="PANTHER" id="PTHR46382:SF1">
    <property type="entry name" value="PHOSPHATIDATE CYTIDYLYLTRANSFERASE"/>
    <property type="match status" value="1"/>
</dbReference>
<keyword evidence="10 18" id="KW-0808">Transferase</keyword>
<dbReference type="STRING" id="564137.SAMN04488238_103176"/>
<feature type="transmembrane region" description="Helical" evidence="19">
    <location>
        <begin position="69"/>
        <end position="100"/>
    </location>
</feature>
<feature type="transmembrane region" description="Helical" evidence="19">
    <location>
        <begin position="173"/>
        <end position="194"/>
    </location>
</feature>
<accession>A0A1H2VU37</accession>
<dbReference type="AlphaFoldDB" id="A0A1H2VU37"/>
<evidence type="ECO:0000256" key="2">
    <source>
        <dbReference type="ARBA" id="ARBA00004651"/>
    </source>
</evidence>
<proteinExistence type="inferred from homology"/>
<keyword evidence="14" id="KW-0443">Lipid metabolism</keyword>
<dbReference type="InterPro" id="IPR000374">
    <property type="entry name" value="PC_trans"/>
</dbReference>
<comment type="subcellular location">
    <subcellularLocation>
        <location evidence="2">Cell membrane</location>
        <topology evidence="2">Multi-pass membrane protein</topology>
    </subcellularLocation>
</comment>
<dbReference type="UniPathway" id="UPA00557">
    <property type="reaction ID" value="UER00614"/>
</dbReference>
<reference evidence="20 21" key="1">
    <citation type="submission" date="2016-10" db="EMBL/GenBank/DDBJ databases">
        <authorList>
            <person name="de Groot N.N."/>
        </authorList>
    </citation>
    <scope>NUCLEOTIDE SEQUENCE [LARGE SCALE GENOMIC DNA]</scope>
    <source>
        <strain evidence="20 21">CGMCC 1.8894</strain>
    </source>
</reference>